<name>A0A9Q8T3G8_9PEZI</name>
<keyword evidence="3" id="KW-1185">Reference proteome</keyword>
<evidence type="ECO:0000313" key="3">
    <source>
        <dbReference type="Proteomes" id="UP000830671"/>
    </source>
</evidence>
<protein>
    <submittedName>
        <fullName evidence="2">Uncharacterized protein</fullName>
    </submittedName>
</protein>
<dbReference type="Proteomes" id="UP000830671">
    <property type="component" value="Chromosome 7"/>
</dbReference>
<dbReference type="KEGG" id="clup:CLUP02_14129"/>
<dbReference type="GeneID" id="73348071"/>
<reference evidence="2" key="1">
    <citation type="journal article" date="2021" name="Mol. Plant Microbe Interact.">
        <title>Complete Genome Sequence of the Plant-Pathogenic Fungus Colletotrichum lupini.</title>
        <authorList>
            <person name="Baroncelli R."/>
            <person name="Pensec F."/>
            <person name="Da Lio D."/>
            <person name="Boufleur T."/>
            <person name="Vicente I."/>
            <person name="Sarrocco S."/>
            <person name="Picot A."/>
            <person name="Baraldi E."/>
            <person name="Sukno S."/>
            <person name="Thon M."/>
            <person name="Le Floch G."/>
        </authorList>
    </citation>
    <scope>NUCLEOTIDE SEQUENCE</scope>
    <source>
        <strain evidence="2">IMI 504893</strain>
    </source>
</reference>
<sequence>MCTGQIVVTSWLLRASSWEWCCLVSRSLGGLVNDGLYVWYSTFEEAMVTSGRTICSLDAAQQSGPQTLDLRLPSRVMGAECLILDGKWRPQVQTFAFCLTDGT</sequence>
<dbReference type="EMBL" id="CP019479">
    <property type="protein sequence ID" value="UQC88604.1"/>
    <property type="molecule type" value="Genomic_DNA"/>
</dbReference>
<accession>A0A9Q8T3G8</accession>
<dbReference type="AlphaFoldDB" id="A0A9Q8T3G8"/>
<feature type="signal peptide" evidence="1">
    <location>
        <begin position="1"/>
        <end position="17"/>
    </location>
</feature>
<evidence type="ECO:0000313" key="2">
    <source>
        <dbReference type="EMBL" id="UQC88604.1"/>
    </source>
</evidence>
<gene>
    <name evidence="2" type="ORF">CLUP02_14129</name>
</gene>
<feature type="chain" id="PRO_5040218255" evidence="1">
    <location>
        <begin position="18"/>
        <end position="103"/>
    </location>
</feature>
<evidence type="ECO:0000256" key="1">
    <source>
        <dbReference type="SAM" id="SignalP"/>
    </source>
</evidence>
<organism evidence="2 3">
    <name type="scientific">Colletotrichum lupini</name>
    <dbReference type="NCBI Taxonomy" id="145971"/>
    <lineage>
        <taxon>Eukaryota</taxon>
        <taxon>Fungi</taxon>
        <taxon>Dikarya</taxon>
        <taxon>Ascomycota</taxon>
        <taxon>Pezizomycotina</taxon>
        <taxon>Sordariomycetes</taxon>
        <taxon>Hypocreomycetidae</taxon>
        <taxon>Glomerellales</taxon>
        <taxon>Glomerellaceae</taxon>
        <taxon>Colletotrichum</taxon>
        <taxon>Colletotrichum acutatum species complex</taxon>
    </lineage>
</organism>
<proteinExistence type="predicted"/>
<dbReference type="RefSeq" id="XP_049150207.1">
    <property type="nucleotide sequence ID" value="XM_049293061.1"/>
</dbReference>
<keyword evidence="1" id="KW-0732">Signal</keyword>